<evidence type="ECO:0000256" key="5">
    <source>
        <dbReference type="ARBA" id="ARBA00022917"/>
    </source>
</evidence>
<evidence type="ECO:0000313" key="12">
    <source>
        <dbReference type="Proteomes" id="UP000195570"/>
    </source>
</evidence>
<dbReference type="InterPro" id="IPR000649">
    <property type="entry name" value="IF-2B-related"/>
</dbReference>
<accession>A0A1G4IB81</accession>
<dbReference type="GO" id="GO:0005829">
    <property type="term" value="C:cytosol"/>
    <property type="evidence" value="ECO:0007669"/>
    <property type="project" value="UniProtKB-SubCell"/>
</dbReference>
<dbReference type="Proteomes" id="UP000195570">
    <property type="component" value="Unassembled WGS sequence"/>
</dbReference>
<dbReference type="GO" id="GO:0005085">
    <property type="term" value="F:guanyl-nucleotide exchange factor activity"/>
    <property type="evidence" value="ECO:0007669"/>
    <property type="project" value="TreeGrafter"/>
</dbReference>
<dbReference type="Gene3D" id="3.40.50.10470">
    <property type="entry name" value="Translation initiation factor eif-2b, domain 2"/>
    <property type="match status" value="1"/>
</dbReference>
<protein>
    <recommendedName>
        <fullName evidence="6">Translation initiation factor eIF2B subunit beta</fullName>
    </recommendedName>
    <alternativeName>
        <fullName evidence="7">eIF2B GDP-GTP exchange factor subunit beta</fullName>
    </alternativeName>
</protein>
<dbReference type="EMBL" id="CZPT02001198">
    <property type="protein sequence ID" value="SCU69399.1"/>
    <property type="molecule type" value="Genomic_DNA"/>
</dbReference>
<dbReference type="InterPro" id="IPR051855">
    <property type="entry name" value="eIF2B_beta_subunit"/>
</dbReference>
<keyword evidence="4 11" id="KW-0396">Initiation factor</keyword>
<dbReference type="GeneID" id="92374905"/>
<evidence type="ECO:0000313" key="11">
    <source>
        <dbReference type="EMBL" id="SCU69399.1"/>
    </source>
</evidence>
<evidence type="ECO:0000256" key="6">
    <source>
        <dbReference type="ARBA" id="ARBA00044122"/>
    </source>
</evidence>
<sequence length="475" mass="51583">MGKRSIRIQEEASPLMEIIGDLIEKFVGNVRRGKLGPRDGKSFSMTAASGSVQLMHEIITEFKNHLEKKGTTGTHSHSCEIITSRDVHRLIWLISFTGDAMLRAQFGTLLLTNVTRRVLSFIRTAAVECKVSSNEVDSFEKGDAGGSDNEKSASLDMQRLATTNRQSSGVCSVAGGTGRGTGTTNDSNESYEEEEQEISTVGIPGRQTLRRAPSRREVDSVVREEAAVLVHAHDFFNCVLQHIVELRAEIEGMCDALCERAVKQLHPTDTVITTGSSHTTRRYLLHALSAGTSFKVIILEGAPLLCEASHKLAAELRSKHAEVQVLPDSSAFAVMGTCTKVLIGAENVLANGGILAPIGTHPLCIAAKHFAVPVLVVTATIKMTPFYPSDAYCTSLVKISRSSAQEIPWNTYGSPGDVLPAPYGADVDTFGSFVVHSPVTEYVPPELITLYATNESEYTPSQIHRIVRENYSPED</sequence>
<keyword evidence="12" id="KW-1185">Reference proteome</keyword>
<reference evidence="11" key="1">
    <citation type="submission" date="2016-09" db="EMBL/GenBank/DDBJ databases">
        <authorList>
            <person name="Hebert L."/>
            <person name="Moumen B."/>
        </authorList>
    </citation>
    <scope>NUCLEOTIDE SEQUENCE [LARGE SCALE GENOMIC DNA]</scope>
    <source>
        <strain evidence="11">OVI</strain>
    </source>
</reference>
<organism evidence="11 12">
    <name type="scientific">Trypanosoma equiperdum</name>
    <dbReference type="NCBI Taxonomy" id="5694"/>
    <lineage>
        <taxon>Eukaryota</taxon>
        <taxon>Discoba</taxon>
        <taxon>Euglenozoa</taxon>
        <taxon>Kinetoplastea</taxon>
        <taxon>Metakinetoplastina</taxon>
        <taxon>Trypanosomatida</taxon>
        <taxon>Trypanosomatidae</taxon>
        <taxon>Trypanosoma</taxon>
    </lineage>
</organism>
<gene>
    <name evidence="11" type="ORF">TEOVI_000096500</name>
</gene>
<keyword evidence="3" id="KW-0963">Cytoplasm</keyword>
<proteinExistence type="inferred from homology"/>
<evidence type="ECO:0000256" key="8">
    <source>
        <dbReference type="ARBA" id="ARBA00046432"/>
    </source>
</evidence>
<dbReference type="GO" id="GO:0003743">
    <property type="term" value="F:translation initiation factor activity"/>
    <property type="evidence" value="ECO:0007669"/>
    <property type="project" value="UniProtKB-KW"/>
</dbReference>
<evidence type="ECO:0000256" key="10">
    <source>
        <dbReference type="SAM" id="MobiDB-lite"/>
    </source>
</evidence>
<evidence type="ECO:0000256" key="7">
    <source>
        <dbReference type="ARBA" id="ARBA00044228"/>
    </source>
</evidence>
<evidence type="ECO:0000256" key="2">
    <source>
        <dbReference type="ARBA" id="ARBA00007251"/>
    </source>
</evidence>
<dbReference type="PANTHER" id="PTHR45859">
    <property type="entry name" value="TRANSLATION INITIATION FACTOR EIF-2B SUBUNIT BETA"/>
    <property type="match status" value="1"/>
</dbReference>
<dbReference type="InterPro" id="IPR042529">
    <property type="entry name" value="IF_2B-like_C"/>
</dbReference>
<comment type="similarity">
    <text evidence="2 9">Belongs to the eIF-2B alpha/beta/delta subunits family.</text>
</comment>
<comment type="subunit">
    <text evidence="8">Component of the translation initiation factor 2B (eIF2B) complex which is a heterodecamer of two sets of five different subunits: alpha, beta, gamma, delta and epsilon. Subunits alpha, beta and delta comprise a regulatory subcomplex and subunits epsilon and gamma comprise a catalytic subcomplex. Within the complex, the hexameric regulatory complex resides at the center, with the two heterodimeric catalytic subcomplexes bound on opposite sides.</text>
</comment>
<comment type="subcellular location">
    <subcellularLocation>
        <location evidence="1">Cytoplasm</location>
        <location evidence="1">Cytosol</location>
    </subcellularLocation>
</comment>
<feature type="region of interest" description="Disordered" evidence="10">
    <location>
        <begin position="163"/>
        <end position="200"/>
    </location>
</feature>
<dbReference type="InterPro" id="IPR037171">
    <property type="entry name" value="NagB/RpiA_transferase-like"/>
</dbReference>
<evidence type="ECO:0000256" key="4">
    <source>
        <dbReference type="ARBA" id="ARBA00022540"/>
    </source>
</evidence>
<keyword evidence="5" id="KW-0648">Protein biosynthesis</keyword>
<dbReference type="Pfam" id="PF01008">
    <property type="entry name" value="IF-2B"/>
    <property type="match status" value="1"/>
</dbReference>
<dbReference type="GO" id="GO:0005851">
    <property type="term" value="C:eukaryotic translation initiation factor 2B complex"/>
    <property type="evidence" value="ECO:0007669"/>
    <property type="project" value="TreeGrafter"/>
</dbReference>
<dbReference type="PANTHER" id="PTHR45859:SF1">
    <property type="entry name" value="TRANSLATION INITIATION FACTOR EIF-2B SUBUNIT BETA"/>
    <property type="match status" value="1"/>
</dbReference>
<evidence type="ECO:0000256" key="3">
    <source>
        <dbReference type="ARBA" id="ARBA00022490"/>
    </source>
</evidence>
<dbReference type="AlphaFoldDB" id="A0A1G4IB81"/>
<evidence type="ECO:0000256" key="9">
    <source>
        <dbReference type="RuleBase" id="RU003814"/>
    </source>
</evidence>
<dbReference type="VEuPathDB" id="TriTrypDB:TEOVI_000096500"/>
<evidence type="ECO:0000256" key="1">
    <source>
        <dbReference type="ARBA" id="ARBA00004514"/>
    </source>
</evidence>
<dbReference type="SUPFAM" id="SSF100950">
    <property type="entry name" value="NagB/RpiA/CoA transferase-like"/>
    <property type="match status" value="1"/>
</dbReference>
<comment type="caution">
    <text evidence="11">The sequence shown here is derived from an EMBL/GenBank/DDBJ whole genome shotgun (WGS) entry which is preliminary data.</text>
</comment>
<dbReference type="RefSeq" id="XP_067080383.1">
    <property type="nucleotide sequence ID" value="XM_067224282.1"/>
</dbReference>
<name>A0A1G4IB81_TRYEQ</name>